<accession>A0ABR2PP91</accession>
<evidence type="ECO:0000313" key="2">
    <source>
        <dbReference type="Proteomes" id="UP001396334"/>
    </source>
</evidence>
<organism evidence="1 2">
    <name type="scientific">Hibiscus sabdariffa</name>
    <name type="common">roselle</name>
    <dbReference type="NCBI Taxonomy" id="183260"/>
    <lineage>
        <taxon>Eukaryota</taxon>
        <taxon>Viridiplantae</taxon>
        <taxon>Streptophyta</taxon>
        <taxon>Embryophyta</taxon>
        <taxon>Tracheophyta</taxon>
        <taxon>Spermatophyta</taxon>
        <taxon>Magnoliopsida</taxon>
        <taxon>eudicotyledons</taxon>
        <taxon>Gunneridae</taxon>
        <taxon>Pentapetalae</taxon>
        <taxon>rosids</taxon>
        <taxon>malvids</taxon>
        <taxon>Malvales</taxon>
        <taxon>Malvaceae</taxon>
        <taxon>Malvoideae</taxon>
        <taxon>Hibiscus</taxon>
    </lineage>
</organism>
<gene>
    <name evidence="1" type="ORF">V6N11_008652</name>
</gene>
<keyword evidence="2" id="KW-1185">Reference proteome</keyword>
<protein>
    <submittedName>
        <fullName evidence="1">Uncharacterized protein</fullName>
    </submittedName>
</protein>
<proteinExistence type="predicted"/>
<comment type="caution">
    <text evidence="1">The sequence shown here is derived from an EMBL/GenBank/DDBJ whole genome shotgun (WGS) entry which is preliminary data.</text>
</comment>
<dbReference type="Proteomes" id="UP001396334">
    <property type="component" value="Unassembled WGS sequence"/>
</dbReference>
<evidence type="ECO:0000313" key="1">
    <source>
        <dbReference type="EMBL" id="KAK8990137.1"/>
    </source>
</evidence>
<sequence length="208" mass="22676">MTIADNLLGPPHGGDLVYPGGRSLDNIPVIPEGTIQDRSTSPPHLGDCRSIKKGRTEDLTDVGINDNEMVVSVEEALVGHFQAAVEPATTAAGVDSVNHKGGMKDSYARKGGSQVTLDREKEAIINKDENGDYAKKILKHNTRIKSGEHRAVTVIEHEENGSSRDTRDEHCRKLAPGKGKIDITCKSVHVTRVCEQQVMYQSEISLRD</sequence>
<dbReference type="EMBL" id="JBBPBN010000055">
    <property type="protein sequence ID" value="KAK8990137.1"/>
    <property type="molecule type" value="Genomic_DNA"/>
</dbReference>
<name>A0ABR2PP91_9ROSI</name>
<reference evidence="1 2" key="1">
    <citation type="journal article" date="2024" name="G3 (Bethesda)">
        <title>Genome assembly of Hibiscus sabdariffa L. provides insights into metabolisms of medicinal natural products.</title>
        <authorList>
            <person name="Kim T."/>
        </authorList>
    </citation>
    <scope>NUCLEOTIDE SEQUENCE [LARGE SCALE GENOMIC DNA]</scope>
    <source>
        <strain evidence="1">TK-2024</strain>
        <tissue evidence="1">Old leaves</tissue>
    </source>
</reference>